<protein>
    <recommendedName>
        <fullName evidence="3">HD family phosphohydrolase</fullName>
    </recommendedName>
</protein>
<reference evidence="1 2" key="1">
    <citation type="submission" date="2017-08" db="EMBL/GenBank/DDBJ databases">
        <title>Complete Genome Sequence of Streptomyces formicae KY5, the formicamycin producer.</title>
        <authorList>
            <person name="Holmes N.A."/>
            <person name="Devine R."/>
            <person name="Qin Z."/>
            <person name="Seipke R.F."/>
            <person name="Wilkinson B."/>
            <person name="Hutchings M.I."/>
        </authorList>
    </citation>
    <scope>NUCLEOTIDE SEQUENCE [LARGE SCALE GENOMIC DNA]</scope>
    <source>
        <strain evidence="1 2">KY5</strain>
    </source>
</reference>
<evidence type="ECO:0008006" key="3">
    <source>
        <dbReference type="Google" id="ProtNLM"/>
    </source>
</evidence>
<name>A0A291QJ24_9ACTN</name>
<proteinExistence type="predicted"/>
<dbReference type="Proteomes" id="UP000221011">
    <property type="component" value="Chromosome"/>
</dbReference>
<dbReference type="RefSeq" id="WP_098245578.1">
    <property type="nucleotide sequence ID" value="NZ_CP022685.1"/>
</dbReference>
<gene>
    <name evidence="1" type="ORF">KY5_6435c</name>
</gene>
<dbReference type="SUPFAM" id="SSF109604">
    <property type="entry name" value="HD-domain/PDEase-like"/>
    <property type="match status" value="1"/>
</dbReference>
<dbReference type="AlphaFoldDB" id="A0A291QJ24"/>
<accession>A0A291QJ24</accession>
<dbReference type="EMBL" id="CP022685">
    <property type="protein sequence ID" value="ATL31453.1"/>
    <property type="molecule type" value="Genomic_DNA"/>
</dbReference>
<evidence type="ECO:0000313" key="2">
    <source>
        <dbReference type="Proteomes" id="UP000221011"/>
    </source>
</evidence>
<sequence length="216" mass="24095">MTAQDFETGRVATLRGIVRKLCAEHDDRLPFHGWHHIAFVSSKGVEFARRNGSDTEIVAAAALVHDLNYLVRKNSEPSAGESLRAHHLRHSGFTDAEIDRIEAVITESHTASRTCEISPEGAALSDADTLFKAVPITPVVLSHRYLAENDISLGQLARKIVDEQAPLVEEGIYFYDPDARDRYLPWATANLDLWKSLLDSLDDPDVKELLRSVNVR</sequence>
<dbReference type="KEGG" id="sfk:KY5_6435c"/>
<dbReference type="Gene3D" id="1.10.3210.10">
    <property type="entry name" value="Hypothetical protein af1432"/>
    <property type="match status" value="1"/>
</dbReference>
<evidence type="ECO:0000313" key="1">
    <source>
        <dbReference type="EMBL" id="ATL31453.1"/>
    </source>
</evidence>
<organism evidence="1 2">
    <name type="scientific">Streptomyces formicae</name>
    <dbReference type="NCBI Taxonomy" id="1616117"/>
    <lineage>
        <taxon>Bacteria</taxon>
        <taxon>Bacillati</taxon>
        <taxon>Actinomycetota</taxon>
        <taxon>Actinomycetes</taxon>
        <taxon>Kitasatosporales</taxon>
        <taxon>Streptomycetaceae</taxon>
        <taxon>Streptomyces</taxon>
    </lineage>
</organism>
<keyword evidence="2" id="KW-1185">Reference proteome</keyword>